<evidence type="ECO:0000313" key="4">
    <source>
        <dbReference type="Proteomes" id="UP000500938"/>
    </source>
</evidence>
<feature type="signal peptide" evidence="1">
    <location>
        <begin position="1"/>
        <end position="28"/>
    </location>
</feature>
<name>A0A6M4ILA9_9BACT</name>
<organism evidence="3 4">
    <name type="scientific">Gemmatimonas groenlandica</name>
    <dbReference type="NCBI Taxonomy" id="2732249"/>
    <lineage>
        <taxon>Bacteria</taxon>
        <taxon>Pseudomonadati</taxon>
        <taxon>Gemmatimonadota</taxon>
        <taxon>Gemmatimonadia</taxon>
        <taxon>Gemmatimonadales</taxon>
        <taxon>Gemmatimonadaceae</taxon>
        <taxon>Gemmatimonas</taxon>
    </lineage>
</organism>
<dbReference type="EMBL" id="CP053085">
    <property type="protein sequence ID" value="QJR34669.1"/>
    <property type="molecule type" value="Genomic_DNA"/>
</dbReference>
<proteinExistence type="predicted"/>
<dbReference type="AlphaFoldDB" id="A0A6M4ILA9"/>
<keyword evidence="1" id="KW-0732">Signal</keyword>
<accession>A0A6M4ILA9</accession>
<dbReference type="KEGG" id="ggr:HKW67_03650"/>
<feature type="chain" id="PRO_5026880319" description="Glycoside hydrolase GH146 substrate-binding domain-containing protein" evidence="1">
    <location>
        <begin position="29"/>
        <end position="189"/>
    </location>
</feature>
<protein>
    <recommendedName>
        <fullName evidence="2">Glycoside hydrolase GH146 substrate-binding domain-containing protein</fullName>
    </recommendedName>
</protein>
<evidence type="ECO:0000313" key="3">
    <source>
        <dbReference type="EMBL" id="QJR34669.1"/>
    </source>
</evidence>
<feature type="domain" description="Glycoside hydrolase GH146 substrate-binding" evidence="2">
    <location>
        <begin position="35"/>
        <end position="160"/>
    </location>
</feature>
<gene>
    <name evidence="3" type="ORF">HKW67_03650</name>
</gene>
<sequence>MTAHVPTRLRRAAALAALLGACATAASANPFSARDRRVVDRVEAGNASSEAMHGYAAHEDTTGTADGRAFRQARDWIRYALTTFDDTDVTIACTFLSTTSGDYDLVVEDSLIASRHYAAAGATPTVVEILVPYAVTKGKTSIAVVLRARGGPTPRLHELRTIQDHNEVAPFAVVQQHQTPMFSPPGVVR</sequence>
<keyword evidence="4" id="KW-1185">Reference proteome</keyword>
<dbReference type="RefSeq" id="WP_171224097.1">
    <property type="nucleotide sequence ID" value="NZ_CP053085.1"/>
</dbReference>
<dbReference type="InterPro" id="IPR046544">
    <property type="entry name" value="GH146_SB_dom"/>
</dbReference>
<evidence type="ECO:0000259" key="2">
    <source>
        <dbReference type="Pfam" id="PF20620"/>
    </source>
</evidence>
<reference evidence="3 4" key="1">
    <citation type="submission" date="2020-05" db="EMBL/GenBank/DDBJ databases">
        <title>Complete genome sequence of Gemmatimonas greenlandica TET16.</title>
        <authorList>
            <person name="Zeng Y."/>
        </authorList>
    </citation>
    <scope>NUCLEOTIDE SEQUENCE [LARGE SCALE GENOMIC DNA]</scope>
    <source>
        <strain evidence="3 4">TET16</strain>
    </source>
</reference>
<evidence type="ECO:0000256" key="1">
    <source>
        <dbReference type="SAM" id="SignalP"/>
    </source>
</evidence>
<dbReference type="Pfam" id="PF20620">
    <property type="entry name" value="DUF6805"/>
    <property type="match status" value="1"/>
</dbReference>
<dbReference type="Proteomes" id="UP000500938">
    <property type="component" value="Chromosome"/>
</dbReference>